<dbReference type="KEGG" id="ipa:Isop_2435"/>
<dbReference type="EMBL" id="CP002353">
    <property type="protein sequence ID" value="ADV63009.1"/>
    <property type="molecule type" value="Genomic_DNA"/>
</dbReference>
<protein>
    <submittedName>
        <fullName evidence="2">Phage portal protein, lambda family</fullName>
    </submittedName>
</protein>
<feature type="compositionally biased region" description="Acidic residues" evidence="1">
    <location>
        <begin position="468"/>
        <end position="498"/>
    </location>
</feature>
<dbReference type="STRING" id="575540.Isop_2435"/>
<reference evidence="2 3" key="2">
    <citation type="journal article" date="2011" name="Stand. Genomic Sci.">
        <title>Complete genome sequence of Isosphaera pallida type strain (IS1B).</title>
        <authorList>
            <consortium name="US DOE Joint Genome Institute (JGI-PGF)"/>
            <person name="Goker M."/>
            <person name="Cleland D."/>
            <person name="Saunders E."/>
            <person name="Lapidus A."/>
            <person name="Nolan M."/>
            <person name="Lucas S."/>
            <person name="Hammon N."/>
            <person name="Deshpande S."/>
            <person name="Cheng J.F."/>
            <person name="Tapia R."/>
            <person name="Han C."/>
            <person name="Goodwin L."/>
            <person name="Pitluck S."/>
            <person name="Liolios K."/>
            <person name="Pagani I."/>
            <person name="Ivanova N."/>
            <person name="Mavromatis K."/>
            <person name="Pati A."/>
            <person name="Chen A."/>
            <person name="Palaniappan K."/>
            <person name="Land M."/>
            <person name="Hauser L."/>
            <person name="Chang Y.J."/>
            <person name="Jeffries C.D."/>
            <person name="Detter J.C."/>
            <person name="Beck B."/>
            <person name="Woyke T."/>
            <person name="Bristow J."/>
            <person name="Eisen J.A."/>
            <person name="Markowitz V."/>
            <person name="Hugenholtz P."/>
            <person name="Kyrpides N.C."/>
            <person name="Klenk H.P."/>
        </authorList>
    </citation>
    <scope>NUCLEOTIDE SEQUENCE [LARGE SCALE GENOMIC DNA]</scope>
    <source>
        <strain evidence="3">ATCC 43644 / DSM 9630 / IS1B</strain>
    </source>
</reference>
<dbReference type="RefSeq" id="WP_013565297.1">
    <property type="nucleotide sequence ID" value="NC_014962.1"/>
</dbReference>
<organism evidence="2 3">
    <name type="scientific">Isosphaera pallida (strain ATCC 43644 / DSM 9630 / IS1B)</name>
    <dbReference type="NCBI Taxonomy" id="575540"/>
    <lineage>
        <taxon>Bacteria</taxon>
        <taxon>Pseudomonadati</taxon>
        <taxon>Planctomycetota</taxon>
        <taxon>Planctomycetia</taxon>
        <taxon>Isosphaerales</taxon>
        <taxon>Isosphaeraceae</taxon>
        <taxon>Isosphaera</taxon>
    </lineage>
</organism>
<gene>
    <name evidence="2" type="ordered locus">Isop_2435</name>
</gene>
<dbReference type="AlphaFoldDB" id="E8QXG1"/>
<keyword evidence="3" id="KW-1185">Reference proteome</keyword>
<dbReference type="GO" id="GO:0005198">
    <property type="term" value="F:structural molecule activity"/>
    <property type="evidence" value="ECO:0007669"/>
    <property type="project" value="InterPro"/>
</dbReference>
<dbReference type="InterPro" id="IPR006429">
    <property type="entry name" value="Phage_lambda_portal"/>
</dbReference>
<evidence type="ECO:0000256" key="1">
    <source>
        <dbReference type="SAM" id="MobiDB-lite"/>
    </source>
</evidence>
<dbReference type="Pfam" id="PF05136">
    <property type="entry name" value="Phage_portal_2"/>
    <property type="match status" value="1"/>
</dbReference>
<dbReference type="eggNOG" id="COG5511">
    <property type="taxonomic scope" value="Bacteria"/>
</dbReference>
<dbReference type="OrthoDB" id="622132at2"/>
<proteinExistence type="predicted"/>
<dbReference type="HOGENOM" id="CLU_547227_0_0_0"/>
<sequence>MLNWLTNLFAQRSRRAPRRAVRAIRARYDAAVTNDDNRRHWANADGLSANAANSAEVRRVLRNRARYEVANNSYARGIVLTLANDVIGTGPRLQMLTDDAEANRRIEQAFAAWAKAVSLADKLRTMRMARAHDGEAFAVLTSNPKLPTPVQLDLRLLEADQVCTPDLAATGANAIDGIVFDAAGNPVEYHVLKEHPGETSRRTFLDYDRVPAASVIHWFRADRPGQARGVPDITPALPLFAQLRRFTLAVLAAAETAADFAGILYTDAPAGGEAEAAEPFEPIELEQRALVTMPGGWKMSQLQAEQPATTYAEFKKEILNEIARCLNMPFNVAAGNSSGYNYASGRLDHQTYFKAIRVEQAHLECVVLDRVLAAWFDEAALIPDLLPAGLGLIADWPHQWFWDGHEHVDPTKEASAQATRLGNHTTTLAHEYAKQGRDWEEALRQRAKELALMQELGLTTPAAQPTPADEEQPDDEQGPDGEEEPTDDDEAELEEQAA</sequence>
<accession>E8QXG1</accession>
<dbReference type="InParanoid" id="E8QXG1"/>
<name>E8QXG1_ISOPI</name>
<evidence type="ECO:0000313" key="3">
    <source>
        <dbReference type="Proteomes" id="UP000008631"/>
    </source>
</evidence>
<reference key="1">
    <citation type="submission" date="2010-11" db="EMBL/GenBank/DDBJ databases">
        <title>The complete sequence of chromosome of Isophaera pallida ATCC 43644.</title>
        <authorList>
            <consortium name="US DOE Joint Genome Institute (JGI-PGF)"/>
            <person name="Lucas S."/>
            <person name="Copeland A."/>
            <person name="Lapidus A."/>
            <person name="Bruce D."/>
            <person name="Goodwin L."/>
            <person name="Pitluck S."/>
            <person name="Kyrpides N."/>
            <person name="Mavromatis K."/>
            <person name="Pagani I."/>
            <person name="Ivanova N."/>
            <person name="Saunders E."/>
            <person name="Brettin T."/>
            <person name="Detter J.C."/>
            <person name="Han C."/>
            <person name="Tapia R."/>
            <person name="Land M."/>
            <person name="Hauser L."/>
            <person name="Markowitz V."/>
            <person name="Cheng J.-F."/>
            <person name="Hugenholtz P."/>
            <person name="Woyke T."/>
            <person name="Wu D."/>
            <person name="Eisen J.A."/>
        </authorList>
    </citation>
    <scope>NUCLEOTIDE SEQUENCE</scope>
    <source>
        <strain>ATCC 43644</strain>
    </source>
</reference>
<evidence type="ECO:0000313" key="2">
    <source>
        <dbReference type="EMBL" id="ADV63009.1"/>
    </source>
</evidence>
<dbReference type="GO" id="GO:0019068">
    <property type="term" value="P:virion assembly"/>
    <property type="evidence" value="ECO:0007669"/>
    <property type="project" value="InterPro"/>
</dbReference>
<feature type="region of interest" description="Disordered" evidence="1">
    <location>
        <begin position="453"/>
        <end position="498"/>
    </location>
</feature>
<dbReference type="Proteomes" id="UP000008631">
    <property type="component" value="Chromosome"/>
</dbReference>